<dbReference type="EMBL" id="VSSQ01132518">
    <property type="protein sequence ID" value="MPN59029.1"/>
    <property type="molecule type" value="Genomic_DNA"/>
</dbReference>
<reference evidence="2" key="1">
    <citation type="submission" date="2019-08" db="EMBL/GenBank/DDBJ databases">
        <authorList>
            <person name="Kucharzyk K."/>
            <person name="Murdoch R.W."/>
            <person name="Higgins S."/>
            <person name="Loffler F."/>
        </authorList>
    </citation>
    <scope>NUCLEOTIDE SEQUENCE</scope>
</reference>
<evidence type="ECO:0000256" key="1">
    <source>
        <dbReference type="SAM" id="MobiDB-lite"/>
    </source>
</evidence>
<organism evidence="2">
    <name type="scientific">bioreactor metagenome</name>
    <dbReference type="NCBI Taxonomy" id="1076179"/>
    <lineage>
        <taxon>unclassified sequences</taxon>
        <taxon>metagenomes</taxon>
        <taxon>ecological metagenomes</taxon>
    </lineage>
</organism>
<name>A0A645J8K2_9ZZZZ</name>
<accession>A0A645J8K2</accession>
<gene>
    <name evidence="2" type="ORF">SDC9_206747</name>
</gene>
<feature type="region of interest" description="Disordered" evidence="1">
    <location>
        <begin position="47"/>
        <end position="86"/>
    </location>
</feature>
<sequence length="86" mass="9338">MQLGNGGGRNSQALGRKLRELVRGLVFGVVLGVVFNRREREFEFCDPDHGLYLSSKGRHRSAKRGPASRPPGLAGRGAGNLHRTNA</sequence>
<comment type="caution">
    <text evidence="2">The sequence shown here is derived from an EMBL/GenBank/DDBJ whole genome shotgun (WGS) entry which is preliminary data.</text>
</comment>
<proteinExistence type="predicted"/>
<evidence type="ECO:0000313" key="2">
    <source>
        <dbReference type="EMBL" id="MPN59029.1"/>
    </source>
</evidence>
<dbReference type="AlphaFoldDB" id="A0A645J8K2"/>
<protein>
    <submittedName>
        <fullName evidence="2">Uncharacterized protein</fullName>
    </submittedName>
</protein>